<dbReference type="EMBL" id="CAJOBC010109078">
    <property type="protein sequence ID" value="CAF4517336.1"/>
    <property type="molecule type" value="Genomic_DNA"/>
</dbReference>
<dbReference type="EMBL" id="CAJNOQ010041694">
    <property type="protein sequence ID" value="CAF1624489.1"/>
    <property type="molecule type" value="Genomic_DNA"/>
</dbReference>
<dbReference type="PANTHER" id="PTHR42721">
    <property type="entry name" value="SUGAR HYDROLASE-RELATED"/>
    <property type="match status" value="1"/>
</dbReference>
<proteinExistence type="inferred from homology"/>
<evidence type="ECO:0000313" key="5">
    <source>
        <dbReference type="Proteomes" id="UP000663829"/>
    </source>
</evidence>
<dbReference type="Gene3D" id="3.20.20.300">
    <property type="entry name" value="Glycoside hydrolase, family 3, N-terminal domain"/>
    <property type="match status" value="1"/>
</dbReference>
<gene>
    <name evidence="3" type="ORF">GPM918_LOCUS43946</name>
    <name evidence="4" type="ORF">SRO942_LOCUS45603</name>
</gene>
<dbReference type="OrthoDB" id="416222at2759"/>
<keyword evidence="2" id="KW-0378">Hydrolase</keyword>
<dbReference type="Proteomes" id="UP000681722">
    <property type="component" value="Unassembled WGS sequence"/>
</dbReference>
<feature type="non-terminal residue" evidence="3">
    <location>
        <position position="136"/>
    </location>
</feature>
<dbReference type="GO" id="GO:0045493">
    <property type="term" value="P:xylan catabolic process"/>
    <property type="evidence" value="ECO:0007669"/>
    <property type="project" value="InterPro"/>
</dbReference>
<dbReference type="PANTHER" id="PTHR42721:SF3">
    <property type="entry name" value="BETA-D-XYLOSIDASE 5-RELATED"/>
    <property type="match status" value="1"/>
</dbReference>
<evidence type="ECO:0000313" key="4">
    <source>
        <dbReference type="EMBL" id="CAF4517336.1"/>
    </source>
</evidence>
<evidence type="ECO:0000256" key="1">
    <source>
        <dbReference type="ARBA" id="ARBA00005336"/>
    </source>
</evidence>
<dbReference type="AlphaFoldDB" id="A0A816CNW8"/>
<evidence type="ECO:0000256" key="2">
    <source>
        <dbReference type="ARBA" id="ARBA00022801"/>
    </source>
</evidence>
<evidence type="ECO:0000313" key="3">
    <source>
        <dbReference type="EMBL" id="CAF1624489.1"/>
    </source>
</evidence>
<dbReference type="InterPro" id="IPR036962">
    <property type="entry name" value="Glyco_hydro_3_N_sf"/>
</dbReference>
<comment type="similarity">
    <text evidence="1">Belongs to the glycosyl hydrolase 3 family.</text>
</comment>
<reference evidence="3" key="1">
    <citation type="submission" date="2021-02" db="EMBL/GenBank/DDBJ databases">
        <authorList>
            <person name="Nowell W R."/>
        </authorList>
    </citation>
    <scope>NUCLEOTIDE SEQUENCE</scope>
</reference>
<name>A0A816CNW8_9BILA</name>
<protein>
    <submittedName>
        <fullName evidence="3">Uncharacterized protein</fullName>
    </submittedName>
</protein>
<dbReference type="SUPFAM" id="SSF51445">
    <property type="entry name" value="(Trans)glycosidases"/>
    <property type="match status" value="1"/>
</dbReference>
<dbReference type="GO" id="GO:0031222">
    <property type="term" value="P:arabinan catabolic process"/>
    <property type="evidence" value="ECO:0007669"/>
    <property type="project" value="TreeGrafter"/>
</dbReference>
<dbReference type="InterPro" id="IPR044993">
    <property type="entry name" value="BXL"/>
</dbReference>
<dbReference type="InterPro" id="IPR017853">
    <property type="entry name" value="GH"/>
</dbReference>
<keyword evidence="5" id="KW-1185">Reference proteome</keyword>
<sequence length="136" mass="15006">MAQIFDTHHYCDSYECAASVSLNAGLDQEGGGTRAIEALGKAIDDGNVTMDTLNNAVRRLLKTKIELGMFDPPNMVEFNSYDFNDIENEAHLKLTRQVAQQSICLYKNTNNNLQKAPLPIQNSAINKIGLFGIQSV</sequence>
<organism evidence="3 5">
    <name type="scientific">Didymodactylos carnosus</name>
    <dbReference type="NCBI Taxonomy" id="1234261"/>
    <lineage>
        <taxon>Eukaryota</taxon>
        <taxon>Metazoa</taxon>
        <taxon>Spiralia</taxon>
        <taxon>Gnathifera</taxon>
        <taxon>Rotifera</taxon>
        <taxon>Eurotatoria</taxon>
        <taxon>Bdelloidea</taxon>
        <taxon>Philodinida</taxon>
        <taxon>Philodinidae</taxon>
        <taxon>Didymodactylos</taxon>
    </lineage>
</organism>
<dbReference type="GO" id="GO:0009044">
    <property type="term" value="F:xylan 1,4-beta-xylosidase activity"/>
    <property type="evidence" value="ECO:0007669"/>
    <property type="project" value="InterPro"/>
</dbReference>
<accession>A0A816CNW8</accession>
<dbReference type="Proteomes" id="UP000663829">
    <property type="component" value="Unassembled WGS sequence"/>
</dbReference>
<dbReference type="GO" id="GO:0046556">
    <property type="term" value="F:alpha-L-arabinofuranosidase activity"/>
    <property type="evidence" value="ECO:0007669"/>
    <property type="project" value="TreeGrafter"/>
</dbReference>
<comment type="caution">
    <text evidence="3">The sequence shown here is derived from an EMBL/GenBank/DDBJ whole genome shotgun (WGS) entry which is preliminary data.</text>
</comment>